<dbReference type="Pfam" id="PF13424">
    <property type="entry name" value="TPR_12"/>
    <property type="match status" value="1"/>
</dbReference>
<keyword evidence="1" id="KW-0802">TPR repeat</keyword>
<dbReference type="InterPro" id="IPR011990">
    <property type="entry name" value="TPR-like_helical_dom_sf"/>
</dbReference>
<evidence type="ECO:0000256" key="1">
    <source>
        <dbReference type="PROSITE-ProRule" id="PRU00339"/>
    </source>
</evidence>
<dbReference type="SUPFAM" id="SSF48452">
    <property type="entry name" value="TPR-like"/>
    <property type="match status" value="1"/>
</dbReference>
<comment type="caution">
    <text evidence="2">The sequence shown here is derived from an EMBL/GenBank/DDBJ whole genome shotgun (WGS) entry which is preliminary data.</text>
</comment>
<dbReference type="EMBL" id="CAJVRL010000122">
    <property type="protein sequence ID" value="CAG8961984.1"/>
    <property type="molecule type" value="Genomic_DNA"/>
</dbReference>
<proteinExistence type="predicted"/>
<dbReference type="OrthoDB" id="6161812at2759"/>
<evidence type="ECO:0000313" key="3">
    <source>
        <dbReference type="Proteomes" id="UP000696280"/>
    </source>
</evidence>
<dbReference type="SMART" id="SM00028">
    <property type="entry name" value="TPR"/>
    <property type="match status" value="2"/>
</dbReference>
<organism evidence="2 3">
    <name type="scientific">Hymenoscyphus fraxineus</name>
    <dbReference type="NCBI Taxonomy" id="746836"/>
    <lineage>
        <taxon>Eukaryota</taxon>
        <taxon>Fungi</taxon>
        <taxon>Dikarya</taxon>
        <taxon>Ascomycota</taxon>
        <taxon>Pezizomycotina</taxon>
        <taxon>Leotiomycetes</taxon>
        <taxon>Helotiales</taxon>
        <taxon>Helotiaceae</taxon>
        <taxon>Hymenoscyphus</taxon>
    </lineage>
</organism>
<accession>A0A9N9PPH1</accession>
<evidence type="ECO:0008006" key="4">
    <source>
        <dbReference type="Google" id="ProtNLM"/>
    </source>
</evidence>
<evidence type="ECO:0000313" key="2">
    <source>
        <dbReference type="EMBL" id="CAG8961984.1"/>
    </source>
</evidence>
<reference evidence="2" key="1">
    <citation type="submission" date="2021-07" db="EMBL/GenBank/DDBJ databases">
        <authorList>
            <person name="Durling M."/>
        </authorList>
    </citation>
    <scope>NUCLEOTIDE SEQUENCE</scope>
</reference>
<protein>
    <recommendedName>
        <fullName evidence="4">Tetratricopeptide repeat protein</fullName>
    </recommendedName>
</protein>
<sequence>MAEQYTDISMSLSSSYHYLGDGMLGLKYTRAHFKQRILVEDSKPPLERDDVFRAMACIELSLRWLLNNNYEAAIAYALQGRQLLQETKEFVEDVYWPHWADYHHAWALIGLNRAVEARPILTEMLKWRQRHYGDNDVESMKTAYALQILGVVNEKAGRFDEAIEIWERALVLYCRTEGDSSFRTNQVRVKLGEYYGRLGKPETSIQLFDTALKYFVGDKYYKAERARTLFKKSQFLASMDDLLNKK</sequence>
<gene>
    <name evidence="2" type="ORF">HYFRA_00014029</name>
</gene>
<keyword evidence="3" id="KW-1185">Reference proteome</keyword>
<dbReference type="InterPro" id="IPR019734">
    <property type="entry name" value="TPR_rpt"/>
</dbReference>
<name>A0A9N9PPH1_9HELO</name>
<dbReference type="Gene3D" id="1.25.40.10">
    <property type="entry name" value="Tetratricopeptide repeat domain"/>
    <property type="match status" value="1"/>
</dbReference>
<dbReference type="AlphaFoldDB" id="A0A9N9PPH1"/>
<dbReference type="PROSITE" id="PS50005">
    <property type="entry name" value="TPR"/>
    <property type="match status" value="1"/>
</dbReference>
<dbReference type="Proteomes" id="UP000696280">
    <property type="component" value="Unassembled WGS sequence"/>
</dbReference>
<feature type="repeat" description="TPR" evidence="1">
    <location>
        <begin position="143"/>
        <end position="176"/>
    </location>
</feature>